<dbReference type="Proteomes" id="UP000002059">
    <property type="component" value="Partially assembled WGS sequence"/>
</dbReference>
<gene>
    <name evidence="1" type="ORF">PAAG_11578</name>
</gene>
<dbReference type="GeneID" id="26970527"/>
<sequence>MDKYNDSVDAQNHKNRYRQLQFYRLLGLPGLEDEADAGTLEEIRKADEAREYDNLFMSVLIYTRVAAIRYLSLLGLTIWSGTLPTSRV</sequence>
<protein>
    <submittedName>
        <fullName evidence="1">Uncharacterized protein</fullName>
    </submittedName>
</protein>
<dbReference type="HOGENOM" id="CLU_2469707_0_0_1"/>
<name>A0A0A2V1T3_PARBA</name>
<dbReference type="AlphaFoldDB" id="A0A0A2V1T3"/>
<proteinExistence type="predicted"/>
<dbReference type="EMBL" id="KN293997">
    <property type="protein sequence ID" value="KGQ01726.1"/>
    <property type="molecule type" value="Genomic_DNA"/>
</dbReference>
<evidence type="ECO:0000313" key="1">
    <source>
        <dbReference type="EMBL" id="KGQ01726.1"/>
    </source>
</evidence>
<dbReference type="VEuPathDB" id="FungiDB:PAAG_11578"/>
<reference evidence="1 2" key="1">
    <citation type="journal article" date="2011" name="PLoS Genet.">
        <title>Comparative genomic analysis of human fungal pathogens causing paracoccidioidomycosis.</title>
        <authorList>
            <person name="Desjardins C.A."/>
            <person name="Champion M.D."/>
            <person name="Holder J.W."/>
            <person name="Muszewska A."/>
            <person name="Goldberg J."/>
            <person name="Bailao A.M."/>
            <person name="Brigido M.M."/>
            <person name="Ferreira M.E."/>
            <person name="Garcia A.M."/>
            <person name="Grynberg M."/>
            <person name="Gujja S."/>
            <person name="Heiman D.I."/>
            <person name="Henn M.R."/>
            <person name="Kodira C.D."/>
            <person name="Leon-Narvaez H."/>
            <person name="Longo L.V."/>
            <person name="Ma L.J."/>
            <person name="Malavazi I."/>
            <person name="Matsuo A.L."/>
            <person name="Morais F.V."/>
            <person name="Pereira M."/>
            <person name="Rodriguez-Brito S."/>
            <person name="Sakthikumar S."/>
            <person name="Salem-Izacc S.M."/>
            <person name="Sykes S.M."/>
            <person name="Teixeira M.M."/>
            <person name="Vallejo M.C."/>
            <person name="Walter M.E."/>
            <person name="Yandava C."/>
            <person name="Young S."/>
            <person name="Zeng Q."/>
            <person name="Zucker J."/>
            <person name="Felipe M.S."/>
            <person name="Goldman G.H."/>
            <person name="Haas B.J."/>
            <person name="McEwen J.G."/>
            <person name="Nino-Vega G."/>
            <person name="Puccia R."/>
            <person name="San-Blas G."/>
            <person name="Soares C.M."/>
            <person name="Birren B.W."/>
            <person name="Cuomo C.A."/>
        </authorList>
    </citation>
    <scope>NUCLEOTIDE SEQUENCE [LARGE SCALE GENOMIC DNA]</scope>
    <source>
        <strain evidence="2">ATCC MYA-826 / Pb01</strain>
    </source>
</reference>
<organism evidence="1 2">
    <name type="scientific">Paracoccidioides lutzii (strain ATCC MYA-826 / Pb01)</name>
    <name type="common">Paracoccidioides brasiliensis</name>
    <dbReference type="NCBI Taxonomy" id="502779"/>
    <lineage>
        <taxon>Eukaryota</taxon>
        <taxon>Fungi</taxon>
        <taxon>Dikarya</taxon>
        <taxon>Ascomycota</taxon>
        <taxon>Pezizomycotina</taxon>
        <taxon>Eurotiomycetes</taxon>
        <taxon>Eurotiomycetidae</taxon>
        <taxon>Onygenales</taxon>
        <taxon>Ajellomycetaceae</taxon>
        <taxon>Paracoccidioides</taxon>
    </lineage>
</organism>
<accession>A0A0A2V1T3</accession>
<dbReference type="OrthoDB" id="68328at2759"/>
<keyword evidence="2" id="KW-1185">Reference proteome</keyword>
<dbReference type="KEGG" id="pbl:PAAG_11578"/>
<evidence type="ECO:0000313" key="2">
    <source>
        <dbReference type="Proteomes" id="UP000002059"/>
    </source>
</evidence>
<dbReference type="RefSeq" id="XP_015703226.1">
    <property type="nucleotide sequence ID" value="XM_015847202.1"/>
</dbReference>